<gene>
    <name evidence="2" type="ORF">K443DRAFT_656553</name>
</gene>
<accession>A0A0C9Y402</accession>
<feature type="region of interest" description="Disordered" evidence="1">
    <location>
        <begin position="1"/>
        <end position="23"/>
    </location>
</feature>
<reference evidence="2 3" key="1">
    <citation type="submission" date="2014-04" db="EMBL/GenBank/DDBJ databases">
        <authorList>
            <consortium name="DOE Joint Genome Institute"/>
            <person name="Kuo A."/>
            <person name="Kohler A."/>
            <person name="Nagy L.G."/>
            <person name="Floudas D."/>
            <person name="Copeland A."/>
            <person name="Barry K.W."/>
            <person name="Cichocki N."/>
            <person name="Veneault-Fourrey C."/>
            <person name="LaButti K."/>
            <person name="Lindquist E.A."/>
            <person name="Lipzen A."/>
            <person name="Lundell T."/>
            <person name="Morin E."/>
            <person name="Murat C."/>
            <person name="Sun H."/>
            <person name="Tunlid A."/>
            <person name="Henrissat B."/>
            <person name="Grigoriev I.V."/>
            <person name="Hibbett D.S."/>
            <person name="Martin F."/>
            <person name="Nordberg H.P."/>
            <person name="Cantor M.N."/>
            <person name="Hua S.X."/>
        </authorList>
    </citation>
    <scope>NUCLEOTIDE SEQUENCE [LARGE SCALE GENOMIC DNA]</scope>
    <source>
        <strain evidence="2 3">LaAM-08-1</strain>
    </source>
</reference>
<feature type="non-terminal residue" evidence="2">
    <location>
        <position position="1"/>
    </location>
</feature>
<evidence type="ECO:0000313" key="3">
    <source>
        <dbReference type="Proteomes" id="UP000054477"/>
    </source>
</evidence>
<proteinExistence type="predicted"/>
<organism evidence="2 3">
    <name type="scientific">Laccaria amethystina LaAM-08-1</name>
    <dbReference type="NCBI Taxonomy" id="1095629"/>
    <lineage>
        <taxon>Eukaryota</taxon>
        <taxon>Fungi</taxon>
        <taxon>Dikarya</taxon>
        <taxon>Basidiomycota</taxon>
        <taxon>Agaricomycotina</taxon>
        <taxon>Agaricomycetes</taxon>
        <taxon>Agaricomycetidae</taxon>
        <taxon>Agaricales</taxon>
        <taxon>Agaricineae</taxon>
        <taxon>Hydnangiaceae</taxon>
        <taxon>Laccaria</taxon>
    </lineage>
</organism>
<dbReference type="AlphaFoldDB" id="A0A0C9Y402"/>
<sequence length="65" mass="7231">DLGNNEAPSNSLQQRNISTTLSKEANSRNLLVVMQQPENISYHATSPKDCQANRATDCRWCGLHC</sequence>
<feature type="non-terminal residue" evidence="2">
    <location>
        <position position="65"/>
    </location>
</feature>
<dbReference type="HOGENOM" id="CLU_2855909_0_0_1"/>
<protein>
    <submittedName>
        <fullName evidence="2">Uncharacterized protein</fullName>
    </submittedName>
</protein>
<evidence type="ECO:0000313" key="2">
    <source>
        <dbReference type="EMBL" id="KIK02838.1"/>
    </source>
</evidence>
<keyword evidence="3" id="KW-1185">Reference proteome</keyword>
<name>A0A0C9Y402_9AGAR</name>
<dbReference type="Proteomes" id="UP000054477">
    <property type="component" value="Unassembled WGS sequence"/>
</dbReference>
<reference evidence="3" key="2">
    <citation type="submission" date="2015-01" db="EMBL/GenBank/DDBJ databases">
        <title>Evolutionary Origins and Diversification of the Mycorrhizal Mutualists.</title>
        <authorList>
            <consortium name="DOE Joint Genome Institute"/>
            <consortium name="Mycorrhizal Genomics Consortium"/>
            <person name="Kohler A."/>
            <person name="Kuo A."/>
            <person name="Nagy L.G."/>
            <person name="Floudas D."/>
            <person name="Copeland A."/>
            <person name="Barry K.W."/>
            <person name="Cichocki N."/>
            <person name="Veneault-Fourrey C."/>
            <person name="LaButti K."/>
            <person name="Lindquist E.A."/>
            <person name="Lipzen A."/>
            <person name="Lundell T."/>
            <person name="Morin E."/>
            <person name="Murat C."/>
            <person name="Riley R."/>
            <person name="Ohm R."/>
            <person name="Sun H."/>
            <person name="Tunlid A."/>
            <person name="Henrissat B."/>
            <person name="Grigoriev I.V."/>
            <person name="Hibbett D.S."/>
            <person name="Martin F."/>
        </authorList>
    </citation>
    <scope>NUCLEOTIDE SEQUENCE [LARGE SCALE GENOMIC DNA]</scope>
    <source>
        <strain evidence="3">LaAM-08-1</strain>
    </source>
</reference>
<dbReference type="EMBL" id="KN838587">
    <property type="protein sequence ID" value="KIK02838.1"/>
    <property type="molecule type" value="Genomic_DNA"/>
</dbReference>
<evidence type="ECO:0000256" key="1">
    <source>
        <dbReference type="SAM" id="MobiDB-lite"/>
    </source>
</evidence>
<dbReference type="OrthoDB" id="10470377at2759"/>